<sequence>MIRTLTLLLLLASCGRPLTENEQAFARTIMGETLNVRQARLHDGAPSKAVTMTRQARPRTTCRERILPPEKVGEVITTKPAAIALWNTVLFDKDWYLDDYLPDYPDRIGLIAAMIFSHELTHVWQWQNRATTGYTPLRAAFEHSGGVDPYLFDLDSDPKFSDFAYEQQGSIVEEFVCCRALAPQAPRTQRLHALISQVMPVAELPQNRAYEVEMPWNGVDLNGICG</sequence>
<comment type="caution">
    <text evidence="1">The sequence shown here is derived from an EMBL/GenBank/DDBJ whole genome shotgun (WGS) entry which is preliminary data.</text>
</comment>
<reference evidence="1" key="1">
    <citation type="journal article" date="2015" name="Nature">
        <title>Complex archaea that bridge the gap between prokaryotes and eukaryotes.</title>
        <authorList>
            <person name="Spang A."/>
            <person name="Saw J.H."/>
            <person name="Jorgensen S.L."/>
            <person name="Zaremba-Niedzwiedzka K."/>
            <person name="Martijn J."/>
            <person name="Lind A.E."/>
            <person name="van Eijk R."/>
            <person name="Schleper C."/>
            <person name="Guy L."/>
            <person name="Ettema T.J."/>
        </authorList>
    </citation>
    <scope>NUCLEOTIDE SEQUENCE</scope>
</reference>
<dbReference type="EMBL" id="LAZR01011310">
    <property type="protein sequence ID" value="KKM62361.1"/>
    <property type="molecule type" value="Genomic_DNA"/>
</dbReference>
<protein>
    <recommendedName>
        <fullName evidence="2">DUF4157 domain-containing protein</fullName>
    </recommendedName>
</protein>
<proteinExistence type="predicted"/>
<dbReference type="AlphaFoldDB" id="A0A0F9JJ55"/>
<accession>A0A0F9JJ55</accession>
<organism evidence="1">
    <name type="scientific">marine sediment metagenome</name>
    <dbReference type="NCBI Taxonomy" id="412755"/>
    <lineage>
        <taxon>unclassified sequences</taxon>
        <taxon>metagenomes</taxon>
        <taxon>ecological metagenomes</taxon>
    </lineage>
</organism>
<evidence type="ECO:0008006" key="2">
    <source>
        <dbReference type="Google" id="ProtNLM"/>
    </source>
</evidence>
<name>A0A0F9JJ55_9ZZZZ</name>
<evidence type="ECO:0000313" key="1">
    <source>
        <dbReference type="EMBL" id="KKM62361.1"/>
    </source>
</evidence>
<gene>
    <name evidence="1" type="ORF">LCGC14_1522470</name>
</gene>